<keyword evidence="7" id="KW-0472">Membrane</keyword>
<evidence type="ECO:0000256" key="2">
    <source>
        <dbReference type="ARBA" id="ARBA00004478"/>
    </source>
</evidence>
<keyword evidence="5" id="KW-1001">Plastid inner membrane</keyword>
<dbReference type="CDD" id="cd00167">
    <property type="entry name" value="SANT"/>
    <property type="match status" value="1"/>
</dbReference>
<dbReference type="GO" id="GO:0003677">
    <property type="term" value="F:DNA binding"/>
    <property type="evidence" value="ECO:0007669"/>
    <property type="project" value="TreeGrafter"/>
</dbReference>
<dbReference type="InterPro" id="IPR033471">
    <property type="entry name" value="DIRP"/>
</dbReference>
<dbReference type="InterPro" id="IPR005691">
    <property type="entry name" value="Tic20"/>
</dbReference>
<keyword evidence="9" id="KW-0539">Nucleus</keyword>
<feature type="region of interest" description="Disordered" evidence="11">
    <location>
        <begin position="297"/>
        <end position="334"/>
    </location>
</feature>
<evidence type="ECO:0000313" key="15">
    <source>
        <dbReference type="Proteomes" id="UP001151532"/>
    </source>
</evidence>
<comment type="similarity">
    <text evidence="3">Belongs to the Tic20 family.</text>
</comment>
<feature type="compositionally biased region" description="Polar residues" evidence="11">
    <location>
        <begin position="508"/>
        <end position="523"/>
    </location>
</feature>
<dbReference type="InterPro" id="IPR001752">
    <property type="entry name" value="Kinesin_motor_dom"/>
</dbReference>
<proteinExistence type="inferred from homology"/>
<gene>
    <name evidence="14" type="ORF">OIU79_018630</name>
</gene>
<protein>
    <submittedName>
        <fullName evidence="14">PROTEIN ALWAYS EARLY 1-RELATED</fullName>
    </submittedName>
</protein>
<comment type="similarity">
    <text evidence="10">Belongs to the TRAFAC class myosin-kinesin ATPase superfamily. Kinesin family.</text>
</comment>
<keyword evidence="6" id="KW-1133">Transmembrane helix</keyword>
<dbReference type="GO" id="GO:0017053">
    <property type="term" value="C:transcription repressor complex"/>
    <property type="evidence" value="ECO:0007669"/>
    <property type="project" value="InterPro"/>
</dbReference>
<dbReference type="GO" id="GO:0008017">
    <property type="term" value="F:microtubule binding"/>
    <property type="evidence" value="ECO:0007669"/>
    <property type="project" value="InterPro"/>
</dbReference>
<comment type="subcellular location">
    <subcellularLocation>
        <location evidence="1">Nucleus</location>
    </subcellularLocation>
    <subcellularLocation>
        <location evidence="2">Plastid</location>
        <location evidence="2">Chloroplast inner membrane</location>
        <topology evidence="2">Multi-pass membrane protein</topology>
    </subcellularLocation>
</comment>
<feature type="region of interest" description="Disordered" evidence="11">
    <location>
        <begin position="598"/>
        <end position="624"/>
    </location>
</feature>
<dbReference type="EMBL" id="JAPFFK010000002">
    <property type="protein sequence ID" value="KAJ6775503.1"/>
    <property type="molecule type" value="Genomic_DNA"/>
</dbReference>
<dbReference type="InterPro" id="IPR009057">
    <property type="entry name" value="Homeodomain-like_sf"/>
</dbReference>
<feature type="domain" description="Kinesin motor" evidence="12">
    <location>
        <begin position="1"/>
        <end position="49"/>
    </location>
</feature>
<dbReference type="Pfam" id="PF00225">
    <property type="entry name" value="Kinesin"/>
    <property type="match status" value="1"/>
</dbReference>
<evidence type="ECO:0000256" key="6">
    <source>
        <dbReference type="ARBA" id="ARBA00022989"/>
    </source>
</evidence>
<organism evidence="14 15">
    <name type="scientific">Salix purpurea</name>
    <name type="common">Purple osier willow</name>
    <dbReference type="NCBI Taxonomy" id="77065"/>
    <lineage>
        <taxon>Eukaryota</taxon>
        <taxon>Viridiplantae</taxon>
        <taxon>Streptophyta</taxon>
        <taxon>Embryophyta</taxon>
        <taxon>Tracheophyta</taxon>
        <taxon>Spermatophyta</taxon>
        <taxon>Magnoliopsida</taxon>
        <taxon>eudicotyledons</taxon>
        <taxon>Gunneridae</taxon>
        <taxon>Pentapetalae</taxon>
        <taxon>rosids</taxon>
        <taxon>fabids</taxon>
        <taxon>Malpighiales</taxon>
        <taxon>Salicaceae</taxon>
        <taxon>Saliceae</taxon>
        <taxon>Salix</taxon>
    </lineage>
</organism>
<reference evidence="14" key="2">
    <citation type="journal article" date="2023" name="Int. J. Mol. Sci.">
        <title>De Novo Assembly and Annotation of 11 Diverse Shrub Willow (Salix) Genomes Reveals Novel Gene Organization in Sex-Linked Regions.</title>
        <authorList>
            <person name="Hyden B."/>
            <person name="Feng K."/>
            <person name="Yates T.B."/>
            <person name="Jawdy S."/>
            <person name="Cereghino C."/>
            <person name="Smart L.B."/>
            <person name="Muchero W."/>
        </authorList>
    </citation>
    <scope>NUCLEOTIDE SEQUENCE</scope>
    <source>
        <tissue evidence="14">Shoot tip</tissue>
    </source>
</reference>
<dbReference type="Gene3D" id="3.40.850.10">
    <property type="entry name" value="Kinesin motor domain"/>
    <property type="match status" value="1"/>
</dbReference>
<evidence type="ECO:0000256" key="10">
    <source>
        <dbReference type="PROSITE-ProRule" id="PRU00283"/>
    </source>
</evidence>
<dbReference type="GO" id="GO:0009706">
    <property type="term" value="C:chloroplast inner membrane"/>
    <property type="evidence" value="ECO:0007669"/>
    <property type="project" value="UniProtKB-SubCell"/>
</dbReference>
<dbReference type="Pfam" id="PF06584">
    <property type="entry name" value="DIRP"/>
    <property type="match status" value="1"/>
</dbReference>
<dbReference type="PANTHER" id="PTHR21689">
    <property type="entry name" value="LIN-9"/>
    <property type="match status" value="1"/>
</dbReference>
<dbReference type="PROSITE" id="PS51293">
    <property type="entry name" value="SANT"/>
    <property type="match status" value="1"/>
</dbReference>
<dbReference type="InterPro" id="IPR017884">
    <property type="entry name" value="SANT_dom"/>
</dbReference>
<dbReference type="GO" id="GO:0005524">
    <property type="term" value="F:ATP binding"/>
    <property type="evidence" value="ECO:0007669"/>
    <property type="project" value="InterPro"/>
</dbReference>
<name>A0A9Q0WZ70_SALPP</name>
<evidence type="ECO:0000256" key="11">
    <source>
        <dbReference type="SAM" id="MobiDB-lite"/>
    </source>
</evidence>
<keyword evidence="15" id="KW-1185">Reference proteome</keyword>
<dbReference type="GO" id="GO:0007018">
    <property type="term" value="P:microtubule-based movement"/>
    <property type="evidence" value="ECO:0007669"/>
    <property type="project" value="InterPro"/>
</dbReference>
<evidence type="ECO:0000256" key="1">
    <source>
        <dbReference type="ARBA" id="ARBA00004123"/>
    </source>
</evidence>
<dbReference type="GO" id="GO:0006351">
    <property type="term" value="P:DNA-templated transcription"/>
    <property type="evidence" value="ECO:0007669"/>
    <property type="project" value="InterPro"/>
</dbReference>
<feature type="region of interest" description="Disordered" evidence="11">
    <location>
        <begin position="1089"/>
        <end position="1112"/>
    </location>
</feature>
<dbReference type="Proteomes" id="UP001151532">
    <property type="component" value="Chromosome 5"/>
</dbReference>
<sequence>MVDLAGSERVGKIDVEGERLKESQFINKSLSALGDVISALASKTGHIPYSPSLYELYPDIDYSEPIDRSSMAPTRKKSVNKRFLNEASPEKEVKSSGKSKQQANGKKKLSDKLGPQWKKAELERFYKAYRDNGKNWKKVAAEVRNRSVEMVEALYNMNRAYLSLPEGTASVVGLIAMMIDHYSVLEASDSERESNEIPGVPRKLQKRKRPKVLLSASKEDPLHSSMVGSTDGCLSLLERGFGRPLHAVGKRTPRFPVSYLRKKEDGENYVSPKKKRRKSEINANEHSAVLALTEALQRVDSPQRSQTTRRRTENMKSSPVQSWDRMSESSPANPRDAFINENWSESGIGCGGADLACVRDASSLAELEGIGTVEVHKKGKKFYGNKIRVEKNGNSQSDDGEEACSGTEEEQKFSTLKGKFEIEMPNAKIDETSHWGQRKRIKKIFSDDVNYEVFCPCFGAKFVLHLLRIVVNLVGSYEPADLIGLQTLALVSAMEFESSSLLDDERTTQTGDAKSSVPESASTSHHRDKIKLSRQKEKATSGVEGTTSRKPKRQRYPLSSAKSVSEANKQPQPISSDMLKRKHEAVVAKVLDEEENTSVIKGKHSAQISSPSKQLKSSKLPDGSFSADQKTIANDLATSTEQVLVASQVILSTRKTSRRKMDLKRAMIPKVNVLKNQTSKYTISLQDGATHLKDKLSCILSSPMVRRWCAFEWFYSAVDYPWFARREFVEYLNHVGLGHIPRLTRVEWGVIRSSLGKPRRFSERFLHEEREKLQQYRESVRKHYMELRTGLREGLPTDLARPLSVGQRVIAIHPKTRELHDGSVLTVDHDRCRVRFDSAELGVEFVEDIDCMPSNPLDNMPEALRRQKISVLPKELLVNGKPHIGEFTAIEKLRNAQNPMNALMKQVQVEANHANLLAKATSTDIVNAQGTFSHPSRVSHIELKEYDIRALSELNHALDKKASSALLNLRQLNTYPGNNVRAWLKPPANSCFSGMLRSHDSSCVSQDSGSDVLEIVRGSRSKAHAMVDAAVQAISSMKEGEDAFARIGEALDSVDRSHSVSESRTQMIRSQEEAITGLCLQNQLIPSTPDPQVNSSLSEPQSNDSEKNETAIPSELISSRVAAFLMIQRCTERQYPPSDVAQIIDSAAVENSDFDGLDDSLLCNEIFVSAPHVPNNSGVKRVSCTGMAHNTNEVSNEPCGIAELENLELDTPPDFQLDDLQLGSQESILGWSELADGCQKISGVNKFWSSSSSVACESNLPEWPTSSISRTRFRFHQHLHCWSSKENTMSRLLPAHSSMFGVMEGLLDTIPWPPAQRRSIKPPRAMHKNELFGFHYPVLAEKPEWWWRTLACVPYLIALQISDTGYFIQPFIEHYDVLGDLCIINDANDIWLVLRS</sequence>
<evidence type="ECO:0000259" key="13">
    <source>
        <dbReference type="PROSITE" id="PS51293"/>
    </source>
</evidence>
<dbReference type="Gene3D" id="1.20.58.1880">
    <property type="match status" value="1"/>
</dbReference>
<keyword evidence="5" id="KW-0934">Plastid</keyword>
<dbReference type="SMART" id="SM00717">
    <property type="entry name" value="SANT"/>
    <property type="match status" value="1"/>
</dbReference>
<dbReference type="GO" id="GO:0051726">
    <property type="term" value="P:regulation of cell cycle"/>
    <property type="evidence" value="ECO:0007669"/>
    <property type="project" value="TreeGrafter"/>
</dbReference>
<comment type="caution">
    <text evidence="14">The sequence shown here is derived from an EMBL/GenBank/DDBJ whole genome shotgun (WGS) entry which is preliminary data.</text>
</comment>
<feature type="region of interest" description="Disordered" evidence="11">
    <location>
        <begin position="67"/>
        <end position="113"/>
    </location>
</feature>
<dbReference type="PANTHER" id="PTHR21689:SF5">
    <property type="entry name" value="PROTEIN ALWAYS EARLY 1-RELATED"/>
    <property type="match status" value="1"/>
</dbReference>
<dbReference type="SMART" id="SM01135">
    <property type="entry name" value="DIRP"/>
    <property type="match status" value="1"/>
</dbReference>
<evidence type="ECO:0000256" key="7">
    <source>
        <dbReference type="ARBA" id="ARBA00023136"/>
    </source>
</evidence>
<evidence type="ECO:0000256" key="4">
    <source>
        <dbReference type="ARBA" id="ARBA00022692"/>
    </source>
</evidence>
<dbReference type="GO" id="GO:0005654">
    <property type="term" value="C:nucleoplasm"/>
    <property type="evidence" value="ECO:0007669"/>
    <property type="project" value="TreeGrafter"/>
</dbReference>
<comment type="caution">
    <text evidence="10">Lacks conserved residue(s) required for the propagation of feature annotation.</text>
</comment>
<feature type="compositionally biased region" description="Basic and acidic residues" evidence="11">
    <location>
        <begin position="530"/>
        <end position="539"/>
    </location>
</feature>
<feature type="compositionally biased region" description="Low complexity" evidence="11">
    <location>
        <begin position="609"/>
        <end position="621"/>
    </location>
</feature>
<dbReference type="InterPro" id="IPR027417">
    <property type="entry name" value="P-loop_NTPase"/>
</dbReference>
<dbReference type="Pfam" id="PF00249">
    <property type="entry name" value="Myb_DNA-binding"/>
    <property type="match status" value="1"/>
</dbReference>
<evidence type="ECO:0000256" key="5">
    <source>
        <dbReference type="ARBA" id="ARBA00022780"/>
    </source>
</evidence>
<dbReference type="SUPFAM" id="SSF46689">
    <property type="entry name" value="Homeodomain-like"/>
    <property type="match status" value="1"/>
</dbReference>
<reference evidence="14" key="1">
    <citation type="submission" date="2022-11" db="EMBL/GenBank/DDBJ databases">
        <authorList>
            <person name="Hyden B.L."/>
            <person name="Feng K."/>
            <person name="Yates T."/>
            <person name="Jawdy S."/>
            <person name="Smart L.B."/>
            <person name="Muchero W."/>
        </authorList>
    </citation>
    <scope>NUCLEOTIDE SEQUENCE</scope>
    <source>
        <tissue evidence="14">Shoot tip</tissue>
    </source>
</reference>
<dbReference type="InterPro" id="IPR036961">
    <property type="entry name" value="Kinesin_motor_dom_sf"/>
</dbReference>
<dbReference type="OrthoDB" id="2339771at2759"/>
<dbReference type="InterPro" id="IPR001005">
    <property type="entry name" value="SANT/Myb"/>
</dbReference>
<accession>A0A9Q0WZ70</accession>
<keyword evidence="4" id="KW-0812">Transmembrane</keyword>
<feature type="compositionally biased region" description="Polar residues" evidence="11">
    <location>
        <begin position="1089"/>
        <end position="1103"/>
    </location>
</feature>
<dbReference type="GO" id="GO:0003777">
    <property type="term" value="F:microtubule motor activity"/>
    <property type="evidence" value="ECO:0007669"/>
    <property type="project" value="InterPro"/>
</dbReference>
<feature type="region of interest" description="Disordered" evidence="11">
    <location>
        <begin position="190"/>
        <end position="210"/>
    </location>
</feature>
<feature type="domain" description="SANT" evidence="13">
    <location>
        <begin position="112"/>
        <end position="149"/>
    </location>
</feature>
<evidence type="ECO:0000256" key="8">
    <source>
        <dbReference type="ARBA" id="ARBA00023175"/>
    </source>
</evidence>
<dbReference type="InterPro" id="IPR010561">
    <property type="entry name" value="LIN-9/ALY1"/>
</dbReference>
<evidence type="ECO:0000259" key="12">
    <source>
        <dbReference type="PROSITE" id="PS50067"/>
    </source>
</evidence>
<evidence type="ECO:0000313" key="14">
    <source>
        <dbReference type="EMBL" id="KAJ6775503.1"/>
    </source>
</evidence>
<dbReference type="GO" id="GO:0006357">
    <property type="term" value="P:regulation of transcription by RNA polymerase II"/>
    <property type="evidence" value="ECO:0007669"/>
    <property type="project" value="TreeGrafter"/>
</dbReference>
<dbReference type="SUPFAM" id="SSF52540">
    <property type="entry name" value="P-loop containing nucleoside triphosphate hydrolases"/>
    <property type="match status" value="1"/>
</dbReference>
<keyword evidence="8" id="KW-0505">Motor protein</keyword>
<feature type="compositionally biased region" description="Polar residues" evidence="11">
    <location>
        <begin position="560"/>
        <end position="575"/>
    </location>
</feature>
<dbReference type="PROSITE" id="PS50067">
    <property type="entry name" value="KINESIN_MOTOR_2"/>
    <property type="match status" value="1"/>
</dbReference>
<evidence type="ECO:0000256" key="9">
    <source>
        <dbReference type="ARBA" id="ARBA00023242"/>
    </source>
</evidence>
<feature type="region of interest" description="Disordered" evidence="11">
    <location>
        <begin position="501"/>
        <end position="581"/>
    </location>
</feature>
<evidence type="ECO:0000256" key="3">
    <source>
        <dbReference type="ARBA" id="ARBA00009596"/>
    </source>
</evidence>
<dbReference type="Pfam" id="PF16166">
    <property type="entry name" value="TIC20"/>
    <property type="match status" value="1"/>
</dbReference>